<reference evidence="3" key="1">
    <citation type="submission" date="2016-11" db="EMBL/GenBank/DDBJ databases">
        <authorList>
            <person name="Varghese N."/>
            <person name="Submissions S."/>
        </authorList>
    </citation>
    <scope>NUCLEOTIDE SEQUENCE [LARGE SCALE GENOMIC DNA]</scope>
    <source>
        <strain evidence="3">DSM 16219</strain>
    </source>
</reference>
<dbReference type="STRING" id="1121393.SAMN02745216_02861"/>
<name>A0A1M6PPD4_9BACT</name>
<evidence type="ECO:0000313" key="2">
    <source>
        <dbReference type="EMBL" id="SHK09789.1"/>
    </source>
</evidence>
<dbReference type="Proteomes" id="UP000183994">
    <property type="component" value="Unassembled WGS sequence"/>
</dbReference>
<accession>A0A1M6PPD4</accession>
<keyword evidence="1" id="KW-0472">Membrane</keyword>
<gene>
    <name evidence="2" type="ORF">SAMN02745216_02861</name>
</gene>
<proteinExistence type="predicted"/>
<organism evidence="2 3">
    <name type="scientific">Desulfatibacillum alkenivorans DSM 16219</name>
    <dbReference type="NCBI Taxonomy" id="1121393"/>
    <lineage>
        <taxon>Bacteria</taxon>
        <taxon>Pseudomonadati</taxon>
        <taxon>Thermodesulfobacteriota</taxon>
        <taxon>Desulfobacteria</taxon>
        <taxon>Desulfobacterales</taxon>
        <taxon>Desulfatibacillaceae</taxon>
        <taxon>Desulfatibacillum</taxon>
    </lineage>
</organism>
<evidence type="ECO:0000313" key="3">
    <source>
        <dbReference type="Proteomes" id="UP000183994"/>
    </source>
</evidence>
<keyword evidence="1" id="KW-0812">Transmembrane</keyword>
<keyword evidence="1" id="KW-1133">Transmembrane helix</keyword>
<sequence length="165" mass="18952">MKLWPYDKFHIDTKLSRDELVALFKSQVEARTFFHVYFKENKPFEGKVSQEGFRIKRILSYLNSFQPNVSGKFPTGNTGGQVEVRMTLPPVAIAFLCIWYCVFYYFIRGVCSGLFSGAAQALPALIFSLGMLLPICALVLYSFWSEAIKQKKMIIEILRKGEEIE</sequence>
<feature type="transmembrane region" description="Helical" evidence="1">
    <location>
        <begin position="88"/>
        <end position="107"/>
    </location>
</feature>
<dbReference type="OrthoDB" id="6400838at2"/>
<protein>
    <submittedName>
        <fullName evidence="2">Uncharacterized protein</fullName>
    </submittedName>
</protein>
<feature type="transmembrane region" description="Helical" evidence="1">
    <location>
        <begin position="119"/>
        <end position="144"/>
    </location>
</feature>
<dbReference type="AlphaFoldDB" id="A0A1M6PPD4"/>
<evidence type="ECO:0000256" key="1">
    <source>
        <dbReference type="SAM" id="Phobius"/>
    </source>
</evidence>
<dbReference type="RefSeq" id="WP_073476853.1">
    <property type="nucleotide sequence ID" value="NZ_FQZU01000018.1"/>
</dbReference>
<keyword evidence="3" id="KW-1185">Reference proteome</keyword>
<dbReference type="EMBL" id="FQZU01000018">
    <property type="protein sequence ID" value="SHK09789.1"/>
    <property type="molecule type" value="Genomic_DNA"/>
</dbReference>